<feature type="signal peptide" evidence="1">
    <location>
        <begin position="1"/>
        <end position="16"/>
    </location>
</feature>
<evidence type="ECO:0000313" key="2">
    <source>
        <dbReference type="EMBL" id="MBW0519202.1"/>
    </source>
</evidence>
<accession>A0A9Q3EFN7</accession>
<evidence type="ECO:0000313" key="3">
    <source>
        <dbReference type="Proteomes" id="UP000765509"/>
    </source>
</evidence>
<organism evidence="2 3">
    <name type="scientific">Austropuccinia psidii MF-1</name>
    <dbReference type="NCBI Taxonomy" id="1389203"/>
    <lineage>
        <taxon>Eukaryota</taxon>
        <taxon>Fungi</taxon>
        <taxon>Dikarya</taxon>
        <taxon>Basidiomycota</taxon>
        <taxon>Pucciniomycotina</taxon>
        <taxon>Pucciniomycetes</taxon>
        <taxon>Pucciniales</taxon>
        <taxon>Sphaerophragmiaceae</taxon>
        <taxon>Austropuccinia</taxon>
    </lineage>
</organism>
<name>A0A9Q3EFN7_9BASI</name>
<proteinExistence type="predicted"/>
<keyword evidence="1" id="KW-0732">Signal</keyword>
<dbReference type="OrthoDB" id="5080239at2759"/>
<dbReference type="AlphaFoldDB" id="A0A9Q3EFN7"/>
<evidence type="ECO:0000256" key="1">
    <source>
        <dbReference type="SAM" id="SignalP"/>
    </source>
</evidence>
<reference evidence="2" key="1">
    <citation type="submission" date="2021-03" db="EMBL/GenBank/DDBJ databases">
        <title>Draft genome sequence of rust myrtle Austropuccinia psidii MF-1, a brazilian biotype.</title>
        <authorList>
            <person name="Quecine M.C."/>
            <person name="Pachon D.M.R."/>
            <person name="Bonatelli M.L."/>
            <person name="Correr F.H."/>
            <person name="Franceschini L.M."/>
            <person name="Leite T.F."/>
            <person name="Margarido G.R.A."/>
            <person name="Almeida C.A."/>
            <person name="Ferrarezi J.A."/>
            <person name="Labate C.A."/>
        </authorList>
    </citation>
    <scope>NUCLEOTIDE SEQUENCE</scope>
    <source>
        <strain evidence="2">MF-1</strain>
    </source>
</reference>
<keyword evidence="3" id="KW-1185">Reference proteome</keyword>
<dbReference type="CDD" id="cd09272">
    <property type="entry name" value="RNase_HI_RT_Ty1"/>
    <property type="match status" value="1"/>
</dbReference>
<dbReference type="PANTHER" id="PTHR11439">
    <property type="entry name" value="GAG-POL-RELATED RETROTRANSPOSON"/>
    <property type="match status" value="1"/>
</dbReference>
<gene>
    <name evidence="2" type="ORF">O181_058917</name>
</gene>
<sequence length="227" mass="25222">MVFLSIIGLLSYLVNGSRPDLCFAVNLLSRYQNNRGEEHWCALNHFLGYLKNTSSLCLRLCPFSFNDVEVFSDASWGGEFGQSFHGFIAMLYNFPISWSSKRLVMVSALSCHAEYMALNIASQHGLCIRELLGQLLALPVTVHLKGDNASCTKICKDSTSNKQTQHLARNFFIINQALFEGKATLTWIPSGSMFADVITRPLGPSSHTKFTDVVMTNMAGSFVPRPL</sequence>
<dbReference type="PANTHER" id="PTHR11439:SF483">
    <property type="entry name" value="PEPTIDE SYNTHASE GLIP-LIKE, PUTATIVE (AFU_ORTHOLOGUE AFUA_3G12920)-RELATED"/>
    <property type="match status" value="1"/>
</dbReference>
<dbReference type="Proteomes" id="UP000765509">
    <property type="component" value="Unassembled WGS sequence"/>
</dbReference>
<comment type="caution">
    <text evidence="2">The sequence shown here is derived from an EMBL/GenBank/DDBJ whole genome shotgun (WGS) entry which is preliminary data.</text>
</comment>
<dbReference type="EMBL" id="AVOT02027207">
    <property type="protein sequence ID" value="MBW0519202.1"/>
    <property type="molecule type" value="Genomic_DNA"/>
</dbReference>
<feature type="chain" id="PRO_5040349825" description="Retrovirus-related Pol polyprotein from transposon TNT 1-94" evidence="1">
    <location>
        <begin position="17"/>
        <end position="227"/>
    </location>
</feature>
<protein>
    <recommendedName>
        <fullName evidence="4">Retrovirus-related Pol polyprotein from transposon TNT 1-94</fullName>
    </recommendedName>
</protein>
<evidence type="ECO:0008006" key="4">
    <source>
        <dbReference type="Google" id="ProtNLM"/>
    </source>
</evidence>